<evidence type="ECO:0000313" key="2">
    <source>
        <dbReference type="Proteomes" id="UP001278500"/>
    </source>
</evidence>
<name>A0AAE0J182_9PEZI</name>
<reference evidence="1" key="1">
    <citation type="journal article" date="2023" name="Mol. Phylogenet. Evol.">
        <title>Genome-scale phylogeny and comparative genomics of the fungal order Sordariales.</title>
        <authorList>
            <person name="Hensen N."/>
            <person name="Bonometti L."/>
            <person name="Westerberg I."/>
            <person name="Brannstrom I.O."/>
            <person name="Guillou S."/>
            <person name="Cros-Aarteil S."/>
            <person name="Calhoun S."/>
            <person name="Haridas S."/>
            <person name="Kuo A."/>
            <person name="Mondo S."/>
            <person name="Pangilinan J."/>
            <person name="Riley R."/>
            <person name="LaButti K."/>
            <person name="Andreopoulos B."/>
            <person name="Lipzen A."/>
            <person name="Chen C."/>
            <person name="Yan M."/>
            <person name="Daum C."/>
            <person name="Ng V."/>
            <person name="Clum A."/>
            <person name="Steindorff A."/>
            <person name="Ohm R.A."/>
            <person name="Martin F."/>
            <person name="Silar P."/>
            <person name="Natvig D.O."/>
            <person name="Lalanne C."/>
            <person name="Gautier V."/>
            <person name="Ament-Velasquez S.L."/>
            <person name="Kruys A."/>
            <person name="Hutchinson M.I."/>
            <person name="Powell A.J."/>
            <person name="Barry K."/>
            <person name="Miller A.N."/>
            <person name="Grigoriev I.V."/>
            <person name="Debuchy R."/>
            <person name="Gladieux P."/>
            <person name="Hiltunen Thoren M."/>
            <person name="Johannesson H."/>
        </authorList>
    </citation>
    <scope>NUCLEOTIDE SEQUENCE</scope>
    <source>
        <strain evidence="1">CBS 560.94</strain>
    </source>
</reference>
<evidence type="ECO:0000313" key="1">
    <source>
        <dbReference type="EMBL" id="KAK3334281.1"/>
    </source>
</evidence>
<dbReference type="GeneID" id="87862988"/>
<gene>
    <name evidence="1" type="ORF">B0H65DRAFT_446957</name>
</gene>
<proteinExistence type="predicted"/>
<reference evidence="1" key="2">
    <citation type="submission" date="2023-06" db="EMBL/GenBank/DDBJ databases">
        <authorList>
            <consortium name="Lawrence Berkeley National Laboratory"/>
            <person name="Haridas S."/>
            <person name="Hensen N."/>
            <person name="Bonometti L."/>
            <person name="Westerberg I."/>
            <person name="Brannstrom I.O."/>
            <person name="Guillou S."/>
            <person name="Cros-Aarteil S."/>
            <person name="Calhoun S."/>
            <person name="Kuo A."/>
            <person name="Mondo S."/>
            <person name="Pangilinan J."/>
            <person name="Riley R."/>
            <person name="Labutti K."/>
            <person name="Andreopoulos B."/>
            <person name="Lipzen A."/>
            <person name="Chen C."/>
            <person name="Yanf M."/>
            <person name="Daum C."/>
            <person name="Ng V."/>
            <person name="Clum A."/>
            <person name="Steindorff A."/>
            <person name="Ohm R."/>
            <person name="Martin F."/>
            <person name="Silar P."/>
            <person name="Natvig D."/>
            <person name="Lalanne C."/>
            <person name="Gautier V."/>
            <person name="Ament-Velasquez S.L."/>
            <person name="Kruys A."/>
            <person name="Hutchinson M.I."/>
            <person name="Powell A.J."/>
            <person name="Barry K."/>
            <person name="Miller A.N."/>
            <person name="Grigoriev I.V."/>
            <person name="Debuchy R."/>
            <person name="Gladieux P."/>
            <person name="Thoren M.H."/>
            <person name="Johannesson H."/>
        </authorList>
    </citation>
    <scope>NUCLEOTIDE SEQUENCE</scope>
    <source>
        <strain evidence="1">CBS 560.94</strain>
    </source>
</reference>
<dbReference type="EMBL" id="JAUEPP010000011">
    <property type="protein sequence ID" value="KAK3334281.1"/>
    <property type="molecule type" value="Genomic_DNA"/>
</dbReference>
<sequence>MCRCMYYGEKTRKGKELWRARNTGRENPYCLKPRPFKIGAARLRRLRTIFTEVCSSSVIVGSIPENTRYYSVVRASAPEDIRNYSIIEFSGKPSSLNKGLGISNPSDEPWDNIGPRDKLVGPKEGLVGPRKRLVNPKTRLAGPKIILLEVHALGRPFTGFAHSLGRSITGTPFQGYIRIERAGSDSAVGSAIEVQELNGLPSSSNSLD</sequence>
<organism evidence="1 2">
    <name type="scientific">Neurospora tetraspora</name>
    <dbReference type="NCBI Taxonomy" id="94610"/>
    <lineage>
        <taxon>Eukaryota</taxon>
        <taxon>Fungi</taxon>
        <taxon>Dikarya</taxon>
        <taxon>Ascomycota</taxon>
        <taxon>Pezizomycotina</taxon>
        <taxon>Sordariomycetes</taxon>
        <taxon>Sordariomycetidae</taxon>
        <taxon>Sordariales</taxon>
        <taxon>Sordariaceae</taxon>
        <taxon>Neurospora</taxon>
    </lineage>
</organism>
<keyword evidence="2" id="KW-1185">Reference proteome</keyword>
<dbReference type="AlphaFoldDB" id="A0AAE0J182"/>
<protein>
    <submittedName>
        <fullName evidence="1">Uncharacterized protein</fullName>
    </submittedName>
</protein>
<dbReference type="Proteomes" id="UP001278500">
    <property type="component" value="Unassembled WGS sequence"/>
</dbReference>
<comment type="caution">
    <text evidence="1">The sequence shown here is derived from an EMBL/GenBank/DDBJ whole genome shotgun (WGS) entry which is preliminary data.</text>
</comment>
<dbReference type="RefSeq" id="XP_062676447.1">
    <property type="nucleotide sequence ID" value="XM_062825834.1"/>
</dbReference>
<accession>A0AAE0J182</accession>